<name>A0A0A9FGA6_ARUDO</name>
<organism evidence="1">
    <name type="scientific">Arundo donax</name>
    <name type="common">Giant reed</name>
    <name type="synonym">Donax arundinaceus</name>
    <dbReference type="NCBI Taxonomy" id="35708"/>
    <lineage>
        <taxon>Eukaryota</taxon>
        <taxon>Viridiplantae</taxon>
        <taxon>Streptophyta</taxon>
        <taxon>Embryophyta</taxon>
        <taxon>Tracheophyta</taxon>
        <taxon>Spermatophyta</taxon>
        <taxon>Magnoliopsida</taxon>
        <taxon>Liliopsida</taxon>
        <taxon>Poales</taxon>
        <taxon>Poaceae</taxon>
        <taxon>PACMAD clade</taxon>
        <taxon>Arundinoideae</taxon>
        <taxon>Arundineae</taxon>
        <taxon>Arundo</taxon>
    </lineage>
</organism>
<accession>A0A0A9FGA6</accession>
<dbReference type="AlphaFoldDB" id="A0A0A9FGA6"/>
<dbReference type="EMBL" id="GBRH01188780">
    <property type="protein sequence ID" value="JAE09116.1"/>
    <property type="molecule type" value="Transcribed_RNA"/>
</dbReference>
<sequence>MYLKTATASKSKIYYY</sequence>
<proteinExistence type="predicted"/>
<reference evidence="1" key="1">
    <citation type="submission" date="2014-09" db="EMBL/GenBank/DDBJ databases">
        <authorList>
            <person name="Magalhaes I.L.F."/>
            <person name="Oliveira U."/>
            <person name="Santos F.R."/>
            <person name="Vidigal T.H.D.A."/>
            <person name="Brescovit A.D."/>
            <person name="Santos A.J."/>
        </authorList>
    </citation>
    <scope>NUCLEOTIDE SEQUENCE</scope>
    <source>
        <tissue evidence="1">Shoot tissue taken approximately 20 cm above the soil surface</tissue>
    </source>
</reference>
<reference evidence="1" key="2">
    <citation type="journal article" date="2015" name="Data Brief">
        <title>Shoot transcriptome of the giant reed, Arundo donax.</title>
        <authorList>
            <person name="Barrero R.A."/>
            <person name="Guerrero F.D."/>
            <person name="Moolhuijzen P."/>
            <person name="Goolsby J.A."/>
            <person name="Tidwell J."/>
            <person name="Bellgard S.E."/>
            <person name="Bellgard M.I."/>
        </authorList>
    </citation>
    <scope>NUCLEOTIDE SEQUENCE</scope>
    <source>
        <tissue evidence="1">Shoot tissue taken approximately 20 cm above the soil surface</tissue>
    </source>
</reference>
<protein>
    <submittedName>
        <fullName evidence="1">Uncharacterized protein</fullName>
    </submittedName>
</protein>
<evidence type="ECO:0000313" key="1">
    <source>
        <dbReference type="EMBL" id="JAE09116.1"/>
    </source>
</evidence>